<feature type="signal peptide" evidence="1">
    <location>
        <begin position="1"/>
        <end position="20"/>
    </location>
</feature>
<accession>A0A4Y7U8J9</accession>
<evidence type="ECO:0000313" key="5">
    <source>
        <dbReference type="Proteomes" id="UP000295270"/>
    </source>
</evidence>
<comment type="caution">
    <text evidence="4">The sequence shown here is derived from an EMBL/GenBank/DDBJ whole genome shotgun (WGS) entry which is preliminary data.</text>
</comment>
<organism evidence="4 6">
    <name type="scientific">Flavobacterium circumlabens</name>
    <dbReference type="NCBI Taxonomy" id="2133765"/>
    <lineage>
        <taxon>Bacteria</taxon>
        <taxon>Pseudomonadati</taxon>
        <taxon>Bacteroidota</taxon>
        <taxon>Flavobacteriia</taxon>
        <taxon>Flavobacteriales</taxon>
        <taxon>Flavobacteriaceae</taxon>
        <taxon>Flavobacterium</taxon>
    </lineage>
</organism>
<dbReference type="PROSITE" id="PS51257">
    <property type="entry name" value="PROKAR_LIPOPROTEIN"/>
    <property type="match status" value="1"/>
</dbReference>
<evidence type="ECO:0000313" key="6">
    <source>
        <dbReference type="Proteomes" id="UP000298340"/>
    </source>
</evidence>
<evidence type="ECO:0000313" key="3">
    <source>
        <dbReference type="EMBL" id="TCN53805.1"/>
    </source>
</evidence>
<proteinExistence type="predicted"/>
<dbReference type="EMBL" id="QWDN01000008">
    <property type="protein sequence ID" value="TEB42594.1"/>
    <property type="molecule type" value="Genomic_DNA"/>
</dbReference>
<feature type="chain" id="PRO_5043204450" description="DUF5018 domain-containing protein" evidence="1">
    <location>
        <begin position="21"/>
        <end position="390"/>
    </location>
</feature>
<evidence type="ECO:0000256" key="1">
    <source>
        <dbReference type="SAM" id="SignalP"/>
    </source>
</evidence>
<dbReference type="Proteomes" id="UP000295270">
    <property type="component" value="Unassembled WGS sequence"/>
</dbReference>
<reference evidence="4 6" key="2">
    <citation type="journal article" date="2018" name="Syst. Appl. Microbiol.">
        <title>Flavobacterium circumlabens sp. nov. and Flavobacterium cupreum sp. nov., two psychrotrophic species isolated from Antarctic environmental samples.</title>
        <authorList>
            <person name="Kralova S."/>
            <person name="Busse H.J."/>
            <person name="Svec P."/>
            <person name="Maslanova I."/>
            <person name="Stankova E."/>
            <person name="Bartak M."/>
            <person name="Sedlacek I."/>
        </authorList>
    </citation>
    <scope>NUCLEOTIDE SEQUENCE [LARGE SCALE GENOMIC DNA]</scope>
    <source>
        <strain evidence="4 6">CCM 8828</strain>
    </source>
</reference>
<dbReference type="RefSeq" id="WP_132037269.1">
    <property type="nucleotide sequence ID" value="NZ_QWDN01000008.1"/>
</dbReference>
<name>A0A4Y7U8J9_9FLAO</name>
<dbReference type="EMBL" id="SLWA01000008">
    <property type="protein sequence ID" value="TCN53805.1"/>
    <property type="molecule type" value="Genomic_DNA"/>
</dbReference>
<gene>
    <name evidence="4" type="ORF">D0809_19760</name>
    <name evidence="3" type="ORF">EV142_108109</name>
</gene>
<dbReference type="Pfam" id="PF16410">
    <property type="entry name" value="DUF5018"/>
    <property type="match status" value="1"/>
</dbReference>
<evidence type="ECO:0000313" key="4">
    <source>
        <dbReference type="EMBL" id="TEB42594.1"/>
    </source>
</evidence>
<sequence>MKTKKYLFPTLLFFSLLMFSCVSEEKLSAENTIQSFSISKGGVTKDFTVVDNSITGKVESTFELNDLSLSVLIPTGATISPEPNTIKSINGSFTLVVTAENGDKKTYNVNINREPSVDNFILEFNIKTPDLMNASINKETGLVTRRLPEFVDLKNLSVDLKYSKYASISPDPASIKDYSSPVNFTVKSESGIEKIYQVKLERMDVNRTRSCTEANAWKWFGGDDRTDAPDLLPYDRNVSTGQTIILDKDLVPSVFSVNLREGFYYYENSKDYNQPVVLKLIIRDASLNVLATTTTGVSGGFSGGFIPFDLQKLNLLLEANKTYVFYWYLVDGEKLGITASSPGNNKSGSGFCFNSGYSGESKVSENTNIEDSKVMFEHPWHFSIELEGKE</sequence>
<keyword evidence="1" id="KW-0732">Signal</keyword>
<protein>
    <recommendedName>
        <fullName evidence="2">DUF5018 domain-containing protein</fullName>
    </recommendedName>
</protein>
<dbReference type="Gene3D" id="2.60.40.2340">
    <property type="match status" value="2"/>
</dbReference>
<dbReference type="InterPro" id="IPR032186">
    <property type="entry name" value="DUF5018"/>
</dbReference>
<dbReference type="AlphaFoldDB" id="A0A4Y7U8J9"/>
<reference evidence="3 5" key="1">
    <citation type="journal article" date="2015" name="Stand. Genomic Sci.">
        <title>Genomic Encyclopedia of Bacterial and Archaeal Type Strains, Phase III: the genomes of soil and plant-associated and newly described type strains.</title>
        <authorList>
            <person name="Whitman W.B."/>
            <person name="Woyke T."/>
            <person name="Klenk H.P."/>
            <person name="Zhou Y."/>
            <person name="Lilburn T.G."/>
            <person name="Beck B.J."/>
            <person name="De Vos P."/>
            <person name="Vandamme P."/>
            <person name="Eisen J.A."/>
            <person name="Garrity G."/>
            <person name="Hugenholtz P."/>
            <person name="Kyrpides N.C."/>
        </authorList>
    </citation>
    <scope>NUCLEOTIDE SEQUENCE [LARGE SCALE GENOMIC DNA]</scope>
    <source>
        <strain evidence="3 5">P5626</strain>
    </source>
</reference>
<feature type="domain" description="DUF5018" evidence="2">
    <location>
        <begin position="64"/>
        <end position="199"/>
    </location>
</feature>
<evidence type="ECO:0000259" key="2">
    <source>
        <dbReference type="Pfam" id="PF16410"/>
    </source>
</evidence>
<dbReference type="OrthoDB" id="1157501at2"/>
<dbReference type="Proteomes" id="UP000298340">
    <property type="component" value="Unassembled WGS sequence"/>
</dbReference>
<keyword evidence="5" id="KW-1185">Reference proteome</keyword>
<reference evidence="3" key="3">
    <citation type="submission" date="2019-03" db="EMBL/GenBank/DDBJ databases">
        <authorList>
            <person name="Whitman W."/>
            <person name="Huntemann M."/>
            <person name="Clum A."/>
            <person name="Pillay M."/>
            <person name="Palaniappan K."/>
            <person name="Varghese N."/>
            <person name="Mikhailova N."/>
            <person name="Stamatis D."/>
            <person name="Reddy T."/>
            <person name="Daum C."/>
            <person name="Shapiro N."/>
            <person name="Ivanova N."/>
            <person name="Kyrpides N."/>
            <person name="Woyke T."/>
        </authorList>
    </citation>
    <scope>NUCLEOTIDE SEQUENCE</scope>
    <source>
        <strain evidence="3">P5626</strain>
    </source>
</reference>